<sequence length="39" mass="4532">MFQQGSCGLIRRVEPPLAQRTSILTQPQRPQPRRLQGTW</sequence>
<dbReference type="AlphaFoldDB" id="V9DW89"/>
<dbReference type="Proteomes" id="UP000018721">
    <property type="component" value="Unassembled WGS sequence"/>
</dbReference>
<protein>
    <submittedName>
        <fullName evidence="2">Uncharacterized protein</fullName>
    </submittedName>
</protein>
<name>V9DW89_PHYNI</name>
<evidence type="ECO:0000313" key="3">
    <source>
        <dbReference type="Proteomes" id="UP000018721"/>
    </source>
</evidence>
<proteinExistence type="predicted"/>
<gene>
    <name evidence="2" type="ORF">F443_22597</name>
</gene>
<accession>V9DW89</accession>
<organism evidence="2 3">
    <name type="scientific">Phytophthora nicotianae P1569</name>
    <dbReference type="NCBI Taxonomy" id="1317065"/>
    <lineage>
        <taxon>Eukaryota</taxon>
        <taxon>Sar</taxon>
        <taxon>Stramenopiles</taxon>
        <taxon>Oomycota</taxon>
        <taxon>Peronosporomycetes</taxon>
        <taxon>Peronosporales</taxon>
        <taxon>Peronosporaceae</taxon>
        <taxon>Phytophthora</taxon>
    </lineage>
</organism>
<evidence type="ECO:0000313" key="2">
    <source>
        <dbReference type="EMBL" id="ETI30282.1"/>
    </source>
</evidence>
<dbReference type="HOGENOM" id="CLU_3321183_0_0_1"/>
<keyword evidence="3" id="KW-1185">Reference proteome</keyword>
<reference evidence="2 3" key="1">
    <citation type="submission" date="2013-11" db="EMBL/GenBank/DDBJ databases">
        <title>The Genome Sequence of Phytophthora parasitica P1569.</title>
        <authorList>
            <consortium name="The Broad Institute Genomics Platform"/>
            <person name="Russ C."/>
            <person name="Tyler B."/>
            <person name="Panabieres F."/>
            <person name="Shan W."/>
            <person name="Tripathy S."/>
            <person name="Grunwald N."/>
            <person name="Machado M."/>
            <person name="Johnson C.S."/>
            <person name="Arredondo F."/>
            <person name="Hong C."/>
            <person name="Coffey M."/>
            <person name="Young S.K."/>
            <person name="Zeng Q."/>
            <person name="Gargeya S."/>
            <person name="Fitzgerald M."/>
            <person name="Abouelleil A."/>
            <person name="Alvarado L."/>
            <person name="Chapman S.B."/>
            <person name="Gainer-Dewar J."/>
            <person name="Goldberg J."/>
            <person name="Griggs A."/>
            <person name="Gujja S."/>
            <person name="Hansen M."/>
            <person name="Howarth C."/>
            <person name="Imamovic A."/>
            <person name="Ireland A."/>
            <person name="Larimer J."/>
            <person name="McCowan C."/>
            <person name="Murphy C."/>
            <person name="Pearson M."/>
            <person name="Poon T.W."/>
            <person name="Priest M."/>
            <person name="Roberts A."/>
            <person name="Saif S."/>
            <person name="Shea T."/>
            <person name="Sykes S."/>
            <person name="Wortman J."/>
            <person name="Nusbaum C."/>
            <person name="Birren B."/>
        </authorList>
    </citation>
    <scope>NUCLEOTIDE SEQUENCE [LARGE SCALE GENOMIC DNA]</scope>
    <source>
        <strain evidence="2 3">P1569</strain>
    </source>
</reference>
<evidence type="ECO:0000256" key="1">
    <source>
        <dbReference type="SAM" id="MobiDB-lite"/>
    </source>
</evidence>
<feature type="region of interest" description="Disordered" evidence="1">
    <location>
        <begin position="18"/>
        <end position="39"/>
    </location>
</feature>
<dbReference type="EMBL" id="ANIZ01004238">
    <property type="protein sequence ID" value="ETI30282.1"/>
    <property type="molecule type" value="Genomic_DNA"/>
</dbReference>
<comment type="caution">
    <text evidence="2">The sequence shown here is derived from an EMBL/GenBank/DDBJ whole genome shotgun (WGS) entry which is preliminary data.</text>
</comment>